<evidence type="ECO:0000313" key="3">
    <source>
        <dbReference type="EMBL" id="AOS60936.1"/>
    </source>
</evidence>
<feature type="region of interest" description="Disordered" evidence="1">
    <location>
        <begin position="272"/>
        <end position="308"/>
    </location>
</feature>
<dbReference type="Proteomes" id="UP000095210">
    <property type="component" value="Chromosome"/>
</dbReference>
<sequence>MADSRDRAQDFPGDEPGISEVTVHGAEPTEDPPGPSRRTWLIIGLVLVAAVVVAGVIGGRTTLDQSETPEAAGETSAAAPVESAVRRPPPNTGELALSASWADPDCYGFHDPGGLDEVVEDLGTYGASTMGRSAIVEGLGTPPLDLWLNNSEDLTDTDAEPPELVITGLGVQLHDSGDAISGGSVLVGDCSTDPDSAATQFTVDFTDGEPRLSAFDMVEERLSSVPMAEVFPISLPEGAGEHFQLSSADIDGHVRFSLVVDWTLDGEARQTTFGSAGTPFSATEIPEGLAPGRLHDLDTGDSVAWPPE</sequence>
<feature type="compositionally biased region" description="Polar residues" evidence="1">
    <location>
        <begin position="272"/>
        <end position="281"/>
    </location>
</feature>
<evidence type="ECO:0000256" key="1">
    <source>
        <dbReference type="SAM" id="MobiDB-lite"/>
    </source>
</evidence>
<evidence type="ECO:0000256" key="2">
    <source>
        <dbReference type="SAM" id="Phobius"/>
    </source>
</evidence>
<keyword evidence="2" id="KW-0472">Membrane</keyword>
<feature type="region of interest" description="Disordered" evidence="1">
    <location>
        <begin position="65"/>
        <end position="92"/>
    </location>
</feature>
<reference evidence="4" key="1">
    <citation type="submission" date="2016-03" db="EMBL/GenBank/DDBJ databases">
        <title>Complete genome sequence of the type strain Actinoalloteichus hymeniacidonis DSM 45092.</title>
        <authorList>
            <person name="Schaffert L."/>
            <person name="Albersmeier A."/>
            <person name="Winkler A."/>
            <person name="Kalinowski J."/>
            <person name="Zotchev S."/>
            <person name="Ruckert C."/>
        </authorList>
    </citation>
    <scope>NUCLEOTIDE SEQUENCE [LARGE SCALE GENOMIC DNA]</scope>
    <source>
        <strain evidence="4">HPA177(T) (DSM 45092(T))</strain>
    </source>
</reference>
<dbReference type="EMBL" id="CP014859">
    <property type="protein sequence ID" value="AOS60936.1"/>
    <property type="molecule type" value="Genomic_DNA"/>
</dbReference>
<gene>
    <name evidence="3" type="ORF">TL08_00440</name>
</gene>
<dbReference type="AlphaFoldDB" id="A0AAC9HLG4"/>
<keyword evidence="4" id="KW-1185">Reference proteome</keyword>
<accession>A0AAC9HLG4</accession>
<proteinExistence type="predicted"/>
<protein>
    <submittedName>
        <fullName evidence="3">Uncharacterized protein</fullName>
    </submittedName>
</protein>
<feature type="transmembrane region" description="Helical" evidence="2">
    <location>
        <begin position="40"/>
        <end position="59"/>
    </location>
</feature>
<name>A0AAC9HLG4_9PSEU</name>
<dbReference type="KEGG" id="ahm:TL08_00440"/>
<keyword evidence="2" id="KW-0812">Transmembrane</keyword>
<organism evidence="3 4">
    <name type="scientific">Actinoalloteichus hymeniacidonis</name>
    <dbReference type="NCBI Taxonomy" id="340345"/>
    <lineage>
        <taxon>Bacteria</taxon>
        <taxon>Bacillati</taxon>
        <taxon>Actinomycetota</taxon>
        <taxon>Actinomycetes</taxon>
        <taxon>Pseudonocardiales</taxon>
        <taxon>Pseudonocardiaceae</taxon>
        <taxon>Actinoalloteichus</taxon>
    </lineage>
</organism>
<keyword evidence="2" id="KW-1133">Transmembrane helix</keyword>
<feature type="region of interest" description="Disordered" evidence="1">
    <location>
        <begin position="1"/>
        <end position="35"/>
    </location>
</feature>
<evidence type="ECO:0000313" key="4">
    <source>
        <dbReference type="Proteomes" id="UP000095210"/>
    </source>
</evidence>
<dbReference type="RefSeq" id="WP_157420872.1">
    <property type="nucleotide sequence ID" value="NZ_CP014859.1"/>
</dbReference>